<dbReference type="Gene3D" id="1.10.10.10">
    <property type="entry name" value="Winged helix-like DNA-binding domain superfamily/Winged helix DNA-binding domain"/>
    <property type="match status" value="1"/>
</dbReference>
<gene>
    <name evidence="8" type="ORF">BU653_09230</name>
</gene>
<comment type="caution">
    <text evidence="8">The sequence shown here is derived from an EMBL/GenBank/DDBJ whole genome shotgun (WGS) entry which is preliminary data.</text>
</comment>
<dbReference type="Pfam" id="PF13545">
    <property type="entry name" value="HTH_Crp_2"/>
    <property type="match status" value="1"/>
</dbReference>
<accession>A0AAE5W827</accession>
<dbReference type="GO" id="GO:0003700">
    <property type="term" value="F:DNA-binding transcription factor activity"/>
    <property type="evidence" value="ECO:0007669"/>
    <property type="project" value="TreeGrafter"/>
</dbReference>
<evidence type="ECO:0000256" key="4">
    <source>
        <dbReference type="ARBA" id="ARBA00023159"/>
    </source>
</evidence>
<dbReference type="InterPro" id="IPR012318">
    <property type="entry name" value="HTH_CRP"/>
</dbReference>
<dbReference type="EMBL" id="PZBZ01000052">
    <property type="protein sequence ID" value="PTG12380.1"/>
    <property type="molecule type" value="Genomic_DNA"/>
</dbReference>
<evidence type="ECO:0000256" key="5">
    <source>
        <dbReference type="ARBA" id="ARBA00023163"/>
    </source>
</evidence>
<evidence type="ECO:0000256" key="3">
    <source>
        <dbReference type="ARBA" id="ARBA00023125"/>
    </source>
</evidence>
<protein>
    <recommendedName>
        <fullName evidence="1">HTH-type transcriptional regulator ArcR</fullName>
    </recommendedName>
</protein>
<dbReference type="CDD" id="cd00038">
    <property type="entry name" value="CAP_ED"/>
    <property type="match status" value="1"/>
</dbReference>
<dbReference type="PANTHER" id="PTHR24567:SF26">
    <property type="entry name" value="REGULATORY PROTEIN YEIL"/>
    <property type="match status" value="1"/>
</dbReference>
<dbReference type="InterPro" id="IPR036388">
    <property type="entry name" value="WH-like_DNA-bd_sf"/>
</dbReference>
<feature type="domain" description="HTH crp-type" evidence="7">
    <location>
        <begin position="151"/>
        <end position="217"/>
    </location>
</feature>
<evidence type="ECO:0000256" key="2">
    <source>
        <dbReference type="ARBA" id="ARBA00023015"/>
    </source>
</evidence>
<feature type="domain" description="Cyclic nucleotide-binding" evidence="6">
    <location>
        <begin position="16"/>
        <end position="137"/>
    </location>
</feature>
<dbReference type="AlphaFoldDB" id="A0AAE5W827"/>
<dbReference type="SMART" id="SM00100">
    <property type="entry name" value="cNMP"/>
    <property type="match status" value="1"/>
</dbReference>
<evidence type="ECO:0000313" key="8">
    <source>
        <dbReference type="EMBL" id="PTG12380.1"/>
    </source>
</evidence>
<dbReference type="GO" id="GO:0003677">
    <property type="term" value="F:DNA binding"/>
    <property type="evidence" value="ECO:0007669"/>
    <property type="project" value="UniProtKB-KW"/>
</dbReference>
<evidence type="ECO:0000313" key="9">
    <source>
        <dbReference type="Proteomes" id="UP000242704"/>
    </source>
</evidence>
<dbReference type="GeneID" id="93656207"/>
<dbReference type="GO" id="GO:0005829">
    <property type="term" value="C:cytosol"/>
    <property type="evidence" value="ECO:0007669"/>
    <property type="project" value="TreeGrafter"/>
</dbReference>
<keyword evidence="4" id="KW-0010">Activator</keyword>
<reference evidence="8 9" key="1">
    <citation type="journal article" date="2016" name="Front. Microbiol.">
        <title>Comprehensive Phylogenetic Analysis of Bovine Non-aureus Staphylococci Species Based on Whole-Genome Sequencing.</title>
        <authorList>
            <person name="Naushad S."/>
            <person name="Barkema H.W."/>
            <person name="Luby C."/>
            <person name="Condas L.A."/>
            <person name="Nobrega D.B."/>
            <person name="Carson D.A."/>
            <person name="De Buck J."/>
        </authorList>
    </citation>
    <scope>NUCLEOTIDE SEQUENCE [LARGE SCALE GENOMIC DNA]</scope>
    <source>
        <strain evidence="8 9">SNUC 505</strain>
    </source>
</reference>
<proteinExistence type="predicted"/>
<dbReference type="PROSITE" id="PS51063">
    <property type="entry name" value="HTH_CRP_2"/>
    <property type="match status" value="1"/>
</dbReference>
<keyword evidence="2" id="KW-0805">Transcription regulation</keyword>
<dbReference type="InterPro" id="IPR018490">
    <property type="entry name" value="cNMP-bd_dom_sf"/>
</dbReference>
<name>A0AAE5W827_STACR</name>
<dbReference type="Pfam" id="PF00027">
    <property type="entry name" value="cNMP_binding"/>
    <property type="match status" value="1"/>
</dbReference>
<dbReference type="InterPro" id="IPR050397">
    <property type="entry name" value="Env_Response_Regulators"/>
</dbReference>
<dbReference type="InterPro" id="IPR036390">
    <property type="entry name" value="WH_DNA-bd_sf"/>
</dbReference>
<dbReference type="PANTHER" id="PTHR24567">
    <property type="entry name" value="CRP FAMILY TRANSCRIPTIONAL REGULATORY PROTEIN"/>
    <property type="match status" value="1"/>
</dbReference>
<dbReference type="Proteomes" id="UP000242704">
    <property type="component" value="Unassembled WGS sequence"/>
</dbReference>
<dbReference type="Gene3D" id="2.60.120.10">
    <property type="entry name" value="Jelly Rolls"/>
    <property type="match status" value="1"/>
</dbReference>
<dbReference type="SMART" id="SM00419">
    <property type="entry name" value="HTH_CRP"/>
    <property type="match status" value="1"/>
</dbReference>
<sequence>MSCHHSYELCVSQVPIFAHLSNETQQLVFKKINHRYFSKNEMLYMEGDKLDSLYVVHKGRVRIYRLNDEGEEQLIRVLAHGDYTGELSIFNASTDSASYAQILEDAEICMISKESIYELMSTYPNLAISFIETFASRLSETEDQTTHIALLNSREKLLTYIDTYREGNKLHLNISKKHIASYLSMKPETLARTFKKLEEEGLIKKINHKTYEILQKLT</sequence>
<dbReference type="RefSeq" id="WP_107360759.1">
    <property type="nucleotide sequence ID" value="NZ_CP031274.1"/>
</dbReference>
<dbReference type="PRINTS" id="PR00034">
    <property type="entry name" value="HTHCRP"/>
</dbReference>
<organism evidence="8 9">
    <name type="scientific">Staphylococcus chromogenes</name>
    <name type="common">Staphylococcus hyicus subsp. chromogenes</name>
    <dbReference type="NCBI Taxonomy" id="46126"/>
    <lineage>
        <taxon>Bacteria</taxon>
        <taxon>Bacillati</taxon>
        <taxon>Bacillota</taxon>
        <taxon>Bacilli</taxon>
        <taxon>Bacillales</taxon>
        <taxon>Staphylococcaceae</taxon>
        <taxon>Staphylococcus</taxon>
    </lineage>
</organism>
<evidence type="ECO:0000256" key="1">
    <source>
        <dbReference type="ARBA" id="ARBA00020091"/>
    </source>
</evidence>
<evidence type="ECO:0000259" key="6">
    <source>
        <dbReference type="PROSITE" id="PS50042"/>
    </source>
</evidence>
<keyword evidence="5" id="KW-0804">Transcription</keyword>
<keyword evidence="3" id="KW-0238">DNA-binding</keyword>
<dbReference type="InterPro" id="IPR000595">
    <property type="entry name" value="cNMP-bd_dom"/>
</dbReference>
<dbReference type="SUPFAM" id="SSF46785">
    <property type="entry name" value="Winged helix' DNA-binding domain"/>
    <property type="match status" value="1"/>
</dbReference>
<dbReference type="PROSITE" id="PS50042">
    <property type="entry name" value="CNMP_BINDING_3"/>
    <property type="match status" value="1"/>
</dbReference>
<dbReference type="SUPFAM" id="SSF51206">
    <property type="entry name" value="cAMP-binding domain-like"/>
    <property type="match status" value="1"/>
</dbReference>
<dbReference type="InterPro" id="IPR014710">
    <property type="entry name" value="RmlC-like_jellyroll"/>
</dbReference>
<evidence type="ECO:0000259" key="7">
    <source>
        <dbReference type="PROSITE" id="PS51063"/>
    </source>
</evidence>